<dbReference type="Gene3D" id="1.10.10.10">
    <property type="entry name" value="Winged helix-like DNA-binding domain superfamily/Winged helix DNA-binding domain"/>
    <property type="match status" value="1"/>
</dbReference>
<dbReference type="AlphaFoldDB" id="A0A3A9JZE9"/>
<evidence type="ECO:0000259" key="1">
    <source>
        <dbReference type="Pfam" id="PF08721"/>
    </source>
</evidence>
<dbReference type="CDD" id="cd22362">
    <property type="entry name" value="TnsA_endonuclease-like"/>
    <property type="match status" value="1"/>
</dbReference>
<dbReference type="Gene3D" id="3.40.1350.10">
    <property type="match status" value="1"/>
</dbReference>
<dbReference type="InterPro" id="IPR014833">
    <property type="entry name" value="TnsA_N"/>
</dbReference>
<dbReference type="OrthoDB" id="5291587at2"/>
<dbReference type="GO" id="GO:0003676">
    <property type="term" value="F:nucleic acid binding"/>
    <property type="evidence" value="ECO:0007669"/>
    <property type="project" value="InterPro"/>
</dbReference>
<keyword evidence="4" id="KW-1185">Reference proteome</keyword>
<dbReference type="InterPro" id="IPR011335">
    <property type="entry name" value="Restrct_endonuc-II-like"/>
</dbReference>
<feature type="domain" description="TnsA endonuclease N-terminal" evidence="2">
    <location>
        <begin position="73"/>
        <end position="168"/>
    </location>
</feature>
<accession>A0A3A9JZE9</accession>
<dbReference type="Pfam" id="PF08721">
    <property type="entry name" value="Tn7_Tnp_TnsA_C"/>
    <property type="match status" value="1"/>
</dbReference>
<reference evidence="3 4" key="1">
    <citation type="submission" date="2017-10" db="EMBL/GenBank/DDBJ databases">
        <title>Bacillus sp. nov., a halophilic bacterium isolated from a Keqin Lake.</title>
        <authorList>
            <person name="Wang H."/>
        </authorList>
    </citation>
    <scope>NUCLEOTIDE SEQUENCE [LARGE SCALE GENOMIC DNA]</scope>
    <source>
        <strain evidence="3 4">KCTC 13187</strain>
    </source>
</reference>
<dbReference type="Pfam" id="PF08722">
    <property type="entry name" value="Tn7_TnsA-like_N"/>
    <property type="match status" value="1"/>
</dbReference>
<dbReference type="InterPro" id="IPR014832">
    <property type="entry name" value="TnsA_C"/>
</dbReference>
<sequence>MAKRERSSTAKKIEKWIEEGRGKGEGSEYKPWLTIRDVPSKGIVTRTKGWKSNRIHHLLSHEELDYLYILEWSDSVVDIREQYPLLPQERTLEIADSLGIKHPYDPKSKDPIVMTTDFLVTRDTEKGKEIQARTIKPSSELKGRVLEKFAIEQQFYHEQGIDWGIVTDEDKPSAFLKNMDWLYDSKRLDKDSILDNNLIYKISETLLKEIVNRRDGLSTICLDSDEMLGFTQGTCLFVVKYMIANKKWYVNMNKKIETLSDVDIYPNN</sequence>
<keyword evidence="3" id="KW-0255">Endonuclease</keyword>
<dbReference type="InterPro" id="IPR011856">
    <property type="entry name" value="tRNA_endonuc-like_dom_sf"/>
</dbReference>
<feature type="domain" description="TnsA endonuclease C-terminal" evidence="1">
    <location>
        <begin position="173"/>
        <end position="252"/>
    </location>
</feature>
<comment type="caution">
    <text evidence="3">The sequence shown here is derived from an EMBL/GenBank/DDBJ whole genome shotgun (WGS) entry which is preliminary data.</text>
</comment>
<name>A0A3A9JZE9_9BACI</name>
<dbReference type="InterPro" id="IPR036388">
    <property type="entry name" value="WH-like_DNA-bd_sf"/>
</dbReference>
<proteinExistence type="predicted"/>
<keyword evidence="3" id="KW-0540">Nuclease</keyword>
<dbReference type="SUPFAM" id="SSF52980">
    <property type="entry name" value="Restriction endonuclease-like"/>
    <property type="match status" value="1"/>
</dbReference>
<organism evidence="3 4">
    <name type="scientific">Salipaludibacillus neizhouensis</name>
    <dbReference type="NCBI Taxonomy" id="885475"/>
    <lineage>
        <taxon>Bacteria</taxon>
        <taxon>Bacillati</taxon>
        <taxon>Bacillota</taxon>
        <taxon>Bacilli</taxon>
        <taxon>Bacillales</taxon>
        <taxon>Bacillaceae</taxon>
    </lineage>
</organism>
<dbReference type="GO" id="GO:0004519">
    <property type="term" value="F:endonuclease activity"/>
    <property type="evidence" value="ECO:0007669"/>
    <property type="project" value="UniProtKB-KW"/>
</dbReference>
<evidence type="ECO:0000259" key="2">
    <source>
        <dbReference type="Pfam" id="PF08722"/>
    </source>
</evidence>
<keyword evidence="3" id="KW-0378">Hydrolase</keyword>
<dbReference type="RefSeq" id="WP_110937880.1">
    <property type="nucleotide sequence ID" value="NZ_KZ614147.1"/>
</dbReference>
<evidence type="ECO:0000313" key="3">
    <source>
        <dbReference type="EMBL" id="RKL65857.1"/>
    </source>
</evidence>
<dbReference type="Proteomes" id="UP000281498">
    <property type="component" value="Unassembled WGS sequence"/>
</dbReference>
<evidence type="ECO:0000313" key="4">
    <source>
        <dbReference type="Proteomes" id="UP000281498"/>
    </source>
</evidence>
<gene>
    <name evidence="3" type="ORF">CR203_18575</name>
</gene>
<protein>
    <submittedName>
        <fullName evidence="3">Heteromeric transposase endonuclease subunit TnsA</fullName>
    </submittedName>
</protein>
<dbReference type="EMBL" id="PDOE01000011">
    <property type="protein sequence ID" value="RKL65857.1"/>
    <property type="molecule type" value="Genomic_DNA"/>
</dbReference>